<dbReference type="PROSITE" id="PS51509">
    <property type="entry name" value="PHOSPHAGEN_KINASE_N"/>
    <property type="match status" value="1"/>
</dbReference>
<evidence type="ECO:0000313" key="4">
    <source>
        <dbReference type="Proteomes" id="UP001187531"/>
    </source>
</evidence>
<dbReference type="GO" id="GO:0004111">
    <property type="term" value="F:creatine kinase activity"/>
    <property type="evidence" value="ECO:0007669"/>
    <property type="project" value="InterPro"/>
</dbReference>
<protein>
    <recommendedName>
        <fullName evidence="2">Phosphagen kinase N-terminal domain-containing protein</fullName>
    </recommendedName>
</protein>
<dbReference type="InterPro" id="IPR022413">
    <property type="entry name" value="ATP-guanido_PTrfase_N"/>
</dbReference>
<dbReference type="InterPro" id="IPR036802">
    <property type="entry name" value="ATP-guanido_PTrfase_N_sf"/>
</dbReference>
<comment type="similarity">
    <text evidence="1">Belongs to the ATP:guanido phosphotransferase family.</text>
</comment>
<proteinExistence type="inferred from homology"/>
<dbReference type="GO" id="GO:0005615">
    <property type="term" value="C:extracellular space"/>
    <property type="evidence" value="ECO:0007669"/>
    <property type="project" value="TreeGrafter"/>
</dbReference>
<evidence type="ECO:0000256" key="1">
    <source>
        <dbReference type="PROSITE-ProRule" id="PRU00842"/>
    </source>
</evidence>
<evidence type="ECO:0000313" key="3">
    <source>
        <dbReference type="EMBL" id="KAK2722205.1"/>
    </source>
</evidence>
<dbReference type="EMBL" id="JAVRJZ010000005">
    <property type="protein sequence ID" value="KAK2722205.1"/>
    <property type="molecule type" value="Genomic_DNA"/>
</dbReference>
<dbReference type="Proteomes" id="UP001187531">
    <property type="component" value="Unassembled WGS sequence"/>
</dbReference>
<feature type="domain" description="Phosphagen kinase N-terminal" evidence="2">
    <location>
        <begin position="1"/>
        <end position="53"/>
    </location>
</feature>
<dbReference type="AlphaFoldDB" id="A0AA88LHT7"/>
<dbReference type="Gene3D" id="1.10.135.10">
    <property type="entry name" value="ATP:guanido phosphotransferase, N-terminal domain"/>
    <property type="match status" value="1"/>
</dbReference>
<accession>A0AA88LHT7</accession>
<dbReference type="PANTHER" id="PTHR11547:SF38">
    <property type="entry name" value="ARGININE KINASE 1-RELATED"/>
    <property type="match status" value="1"/>
</dbReference>
<dbReference type="SUPFAM" id="SSF48034">
    <property type="entry name" value="Guanido kinase N-terminal domain"/>
    <property type="match status" value="1"/>
</dbReference>
<organism evidence="3 4">
    <name type="scientific">Artemia franciscana</name>
    <name type="common">Brine shrimp</name>
    <name type="synonym">Artemia sanfranciscana</name>
    <dbReference type="NCBI Taxonomy" id="6661"/>
    <lineage>
        <taxon>Eukaryota</taxon>
        <taxon>Metazoa</taxon>
        <taxon>Ecdysozoa</taxon>
        <taxon>Arthropoda</taxon>
        <taxon>Crustacea</taxon>
        <taxon>Branchiopoda</taxon>
        <taxon>Anostraca</taxon>
        <taxon>Artemiidae</taxon>
        <taxon>Artemia</taxon>
    </lineage>
</organism>
<gene>
    <name evidence="3" type="ORF">QYM36_002683</name>
</gene>
<comment type="caution">
    <text evidence="3">The sequence shown here is derived from an EMBL/GenBank/DDBJ whole genome shotgun (WGS) entry which is preliminary data.</text>
</comment>
<dbReference type="PANTHER" id="PTHR11547">
    <property type="entry name" value="ARGININE OR CREATINE KINASE"/>
    <property type="match status" value="1"/>
</dbReference>
<name>A0AA88LHT7_ARTSF</name>
<sequence>MSKTLTSSRATLLNVISPDAGNLGFGADVNVSATESYSLFVPLYTSVIEEYHIGFTKKTPSPPSEFGKVNTPGDLDPDNEFLISTRLEYGRCLQGLLHNILPLLQKKFKTKGFRNTATKTETSA</sequence>
<dbReference type="GO" id="GO:0046314">
    <property type="term" value="P:phosphocreatine biosynthetic process"/>
    <property type="evidence" value="ECO:0007669"/>
    <property type="project" value="InterPro"/>
</dbReference>
<reference evidence="3" key="1">
    <citation type="submission" date="2023-07" db="EMBL/GenBank/DDBJ databases">
        <title>Chromosome-level genome assembly of Artemia franciscana.</title>
        <authorList>
            <person name="Jo E."/>
        </authorList>
    </citation>
    <scope>NUCLEOTIDE SEQUENCE</scope>
    <source>
        <tissue evidence="3">Whole body</tissue>
    </source>
</reference>
<evidence type="ECO:0000259" key="2">
    <source>
        <dbReference type="PROSITE" id="PS51509"/>
    </source>
</evidence>
<keyword evidence="4" id="KW-1185">Reference proteome</keyword>
<dbReference type="InterPro" id="IPR000749">
    <property type="entry name" value="ATP-guanido_PTrfase"/>
</dbReference>